<protein>
    <submittedName>
        <fullName evidence="5">Leukocyte receptor cluster member 1</fullName>
    </submittedName>
</protein>
<feature type="domain" description="CBF1-interacting co-repressor CIR N-terminal" evidence="3">
    <location>
        <begin position="8"/>
        <end position="44"/>
    </location>
</feature>
<dbReference type="GeneID" id="100900106"/>
<dbReference type="AlphaFoldDB" id="A0AAJ6QQ40"/>
<dbReference type="SMART" id="SM01083">
    <property type="entry name" value="Cir_N"/>
    <property type="match status" value="1"/>
</dbReference>
<keyword evidence="4" id="KW-1185">Reference proteome</keyword>
<feature type="compositionally biased region" description="Low complexity" evidence="2">
    <location>
        <begin position="212"/>
        <end position="223"/>
    </location>
</feature>
<name>A0AAJ6QQ40_9ACAR</name>
<sequence>MNILPKKSWHVRTKKNIERVRKDEAEAAAKEKELQKRAKVAELEASLDVLRKRNADKCDTARSPDVIDVSIVNPSGSSGAGHLNLFRDIEIHEGKFHGTNAEAELDKKREVEDWEKKVGILQYLGQSTSEEQRFYQKNEKTVEASAELSAKQQRMKDALDPMASFPKYAKSQLHMVPKKRKVEEYAAEKKNDFVSPVAAGSSREKSRRKGRSASYSSSSGDTSDLCRKRSRKRRKHSKHKSQTKRRKSPSSESDPESEEERKQRKRANLEILRKQRLDREERERKRTQEFLDSLAARSSHKEEERVETDRNRRYNSQYNPHLARY</sequence>
<keyword evidence="1" id="KW-0175">Coiled coil</keyword>
<feature type="compositionally biased region" description="Basic and acidic residues" evidence="2">
    <location>
        <begin position="259"/>
        <end position="289"/>
    </location>
</feature>
<feature type="region of interest" description="Disordered" evidence="2">
    <location>
        <begin position="196"/>
        <end position="325"/>
    </location>
</feature>
<feature type="compositionally biased region" description="Basic residues" evidence="2">
    <location>
        <begin position="228"/>
        <end position="248"/>
    </location>
</feature>
<dbReference type="RefSeq" id="XP_003740301.1">
    <property type="nucleotide sequence ID" value="XM_003740253.1"/>
</dbReference>
<dbReference type="Proteomes" id="UP000694867">
    <property type="component" value="Unplaced"/>
</dbReference>
<organism evidence="4 5">
    <name type="scientific">Galendromus occidentalis</name>
    <name type="common">western predatory mite</name>
    <dbReference type="NCBI Taxonomy" id="34638"/>
    <lineage>
        <taxon>Eukaryota</taxon>
        <taxon>Metazoa</taxon>
        <taxon>Ecdysozoa</taxon>
        <taxon>Arthropoda</taxon>
        <taxon>Chelicerata</taxon>
        <taxon>Arachnida</taxon>
        <taxon>Acari</taxon>
        <taxon>Parasitiformes</taxon>
        <taxon>Mesostigmata</taxon>
        <taxon>Gamasina</taxon>
        <taxon>Phytoseioidea</taxon>
        <taxon>Phytoseiidae</taxon>
        <taxon>Typhlodrominae</taxon>
        <taxon>Galendromus</taxon>
    </lineage>
</organism>
<feature type="compositionally biased region" description="Basic and acidic residues" evidence="2">
    <location>
        <begin position="299"/>
        <end position="312"/>
    </location>
</feature>
<evidence type="ECO:0000259" key="3">
    <source>
        <dbReference type="SMART" id="SM01083"/>
    </source>
</evidence>
<evidence type="ECO:0000313" key="4">
    <source>
        <dbReference type="Proteomes" id="UP000694867"/>
    </source>
</evidence>
<reference evidence="5" key="1">
    <citation type="submission" date="2025-08" db="UniProtKB">
        <authorList>
            <consortium name="RefSeq"/>
        </authorList>
    </citation>
    <scope>IDENTIFICATION</scope>
</reference>
<dbReference type="KEGG" id="goe:100900106"/>
<accession>A0AAJ6QQ40</accession>
<dbReference type="InterPro" id="IPR039875">
    <property type="entry name" value="LENG1-like"/>
</dbReference>
<dbReference type="Pfam" id="PF10197">
    <property type="entry name" value="Cir_N"/>
    <property type="match status" value="1"/>
</dbReference>
<feature type="coiled-coil region" evidence="1">
    <location>
        <begin position="17"/>
        <end position="44"/>
    </location>
</feature>
<evidence type="ECO:0000313" key="5">
    <source>
        <dbReference type="RefSeq" id="XP_003740301.1"/>
    </source>
</evidence>
<dbReference type="PANTHER" id="PTHR22093">
    <property type="entry name" value="LEUKOCYTE RECEPTOR CLUSTER LRC MEMBER 1"/>
    <property type="match status" value="1"/>
</dbReference>
<keyword evidence="5" id="KW-0675">Receptor</keyword>
<gene>
    <name evidence="5" type="primary">LOC100900106</name>
</gene>
<evidence type="ECO:0000256" key="1">
    <source>
        <dbReference type="SAM" id="Coils"/>
    </source>
</evidence>
<dbReference type="InterPro" id="IPR019339">
    <property type="entry name" value="CIR_N_dom"/>
</dbReference>
<dbReference type="PANTHER" id="PTHR22093:SF0">
    <property type="entry name" value="LEUKOCYTE RECEPTOR CLUSTER MEMBER 1"/>
    <property type="match status" value="1"/>
</dbReference>
<proteinExistence type="predicted"/>
<evidence type="ECO:0000256" key="2">
    <source>
        <dbReference type="SAM" id="MobiDB-lite"/>
    </source>
</evidence>